<feature type="domain" description="ABC transporter" evidence="5">
    <location>
        <begin position="4"/>
        <end position="236"/>
    </location>
</feature>
<dbReference type="GO" id="GO:0005886">
    <property type="term" value="C:plasma membrane"/>
    <property type="evidence" value="ECO:0007669"/>
    <property type="project" value="TreeGrafter"/>
</dbReference>
<dbReference type="PROSITE" id="PS50893">
    <property type="entry name" value="ABC_TRANSPORTER_2"/>
    <property type="match status" value="1"/>
</dbReference>
<dbReference type="EMBL" id="VTOX01000002">
    <property type="protein sequence ID" value="NKE65506.1"/>
    <property type="molecule type" value="Genomic_DNA"/>
</dbReference>
<evidence type="ECO:0000256" key="2">
    <source>
        <dbReference type="ARBA" id="ARBA00022475"/>
    </source>
</evidence>
<reference evidence="6 7" key="1">
    <citation type="journal article" date="2020" name="Nature">
        <title>Bacterial chemolithoautotrophy via manganese oxidation.</title>
        <authorList>
            <person name="Yu H."/>
            <person name="Leadbetter J.R."/>
        </authorList>
    </citation>
    <scope>NUCLEOTIDE SEQUENCE [LARGE SCALE GENOMIC DNA]</scope>
    <source>
        <strain evidence="6 7">RBP-1</strain>
    </source>
</reference>
<comment type="caution">
    <text evidence="6">The sequence shown here is derived from an EMBL/GenBank/DDBJ whole genome shotgun (WGS) entry which is preliminary data.</text>
</comment>
<evidence type="ECO:0000256" key="4">
    <source>
        <dbReference type="ARBA" id="ARBA00022840"/>
    </source>
</evidence>
<dbReference type="PANTHER" id="PTHR45772">
    <property type="entry name" value="CONSERVED COMPONENT OF ABC TRANSPORTER FOR NATURAL AMINO ACIDS-RELATED"/>
    <property type="match status" value="1"/>
</dbReference>
<dbReference type="Proteomes" id="UP000521868">
    <property type="component" value="Unassembled WGS sequence"/>
</dbReference>
<dbReference type="Gene3D" id="3.40.50.300">
    <property type="entry name" value="P-loop containing nucleotide triphosphate hydrolases"/>
    <property type="match status" value="1"/>
</dbReference>
<keyword evidence="2" id="KW-0472">Membrane</keyword>
<keyword evidence="4 6" id="KW-0067">ATP-binding</keyword>
<keyword evidence="7" id="KW-1185">Reference proteome</keyword>
<keyword evidence="3" id="KW-0547">Nucleotide-binding</keyword>
<dbReference type="InterPro" id="IPR003593">
    <property type="entry name" value="AAA+_ATPase"/>
</dbReference>
<sequence length="251" mass="27233">MSLLTIEGLLRRFGGVAAVDDVSFDLREGEILGLIGPNGSGKTTVLNMLSGFLAPHAGRVRMRGEDITGLPPDRLAQRGVLRMFQMTRVFARMSAFDNLLTAGMARGLSEAESTKRAQALVEELTLGPVQYLDAGQLSGGQRKLLEFGMCFIEPPLIAMLDEPFAAVHPVMREVMAKFIRTRHAQGFTFLLVSHDMPIVVDLCQRAVCMNAGRVIAAGDIHAVLKNHAVIEAYLGESQHGEGEPPSLEVHS</sequence>
<evidence type="ECO:0000313" key="6">
    <source>
        <dbReference type="EMBL" id="NKE65506.1"/>
    </source>
</evidence>
<evidence type="ECO:0000256" key="1">
    <source>
        <dbReference type="ARBA" id="ARBA00022448"/>
    </source>
</evidence>
<dbReference type="InterPro" id="IPR027417">
    <property type="entry name" value="P-loop_NTPase"/>
</dbReference>
<dbReference type="PANTHER" id="PTHR45772:SF9">
    <property type="entry name" value="CONSERVED COMPONENT OF ABC TRANSPORTER FOR NATURAL AMINO ACIDS"/>
    <property type="match status" value="1"/>
</dbReference>
<evidence type="ECO:0000259" key="5">
    <source>
        <dbReference type="PROSITE" id="PS50893"/>
    </source>
</evidence>
<name>A0A7X6DE59_9BURK</name>
<dbReference type="SMART" id="SM00382">
    <property type="entry name" value="AAA"/>
    <property type="match status" value="1"/>
</dbReference>
<dbReference type="InterPro" id="IPR017871">
    <property type="entry name" value="ABC_transporter-like_CS"/>
</dbReference>
<keyword evidence="2" id="KW-1003">Cell membrane</keyword>
<dbReference type="RefSeq" id="WP_168106624.1">
    <property type="nucleotide sequence ID" value="NZ_VTOX01000002.1"/>
</dbReference>
<evidence type="ECO:0000313" key="7">
    <source>
        <dbReference type="Proteomes" id="UP000521868"/>
    </source>
</evidence>
<dbReference type="GO" id="GO:0016887">
    <property type="term" value="F:ATP hydrolysis activity"/>
    <property type="evidence" value="ECO:0007669"/>
    <property type="project" value="InterPro"/>
</dbReference>
<keyword evidence="1" id="KW-0813">Transport</keyword>
<dbReference type="GO" id="GO:0005524">
    <property type="term" value="F:ATP binding"/>
    <property type="evidence" value="ECO:0007669"/>
    <property type="project" value="UniProtKB-KW"/>
</dbReference>
<dbReference type="SUPFAM" id="SSF52540">
    <property type="entry name" value="P-loop containing nucleoside triphosphate hydrolases"/>
    <property type="match status" value="1"/>
</dbReference>
<protein>
    <submittedName>
        <fullName evidence="6">ATP-binding cassette domain-containing protein</fullName>
    </submittedName>
</protein>
<evidence type="ECO:0000256" key="3">
    <source>
        <dbReference type="ARBA" id="ARBA00022741"/>
    </source>
</evidence>
<dbReference type="AlphaFoldDB" id="A0A7X6DE59"/>
<dbReference type="PROSITE" id="PS00211">
    <property type="entry name" value="ABC_TRANSPORTER_1"/>
    <property type="match status" value="1"/>
</dbReference>
<dbReference type="InterPro" id="IPR003439">
    <property type="entry name" value="ABC_transporter-like_ATP-bd"/>
</dbReference>
<accession>A0A7X6DE59</accession>
<dbReference type="InterPro" id="IPR051120">
    <property type="entry name" value="ABC_AA/LPS_Transport"/>
</dbReference>
<dbReference type="Pfam" id="PF00005">
    <property type="entry name" value="ABC_tran"/>
    <property type="match status" value="1"/>
</dbReference>
<organism evidence="6 7">
    <name type="scientific">Ramlibacter lithotrophicus</name>
    <dbReference type="NCBI Taxonomy" id="2606681"/>
    <lineage>
        <taxon>Bacteria</taxon>
        <taxon>Pseudomonadati</taxon>
        <taxon>Pseudomonadota</taxon>
        <taxon>Betaproteobacteria</taxon>
        <taxon>Burkholderiales</taxon>
        <taxon>Comamonadaceae</taxon>
        <taxon>Ramlibacter</taxon>
    </lineage>
</organism>
<gene>
    <name evidence="6" type="ORF">RAMLITH_06695</name>
</gene>
<proteinExistence type="predicted"/>